<comment type="subunit">
    <text evidence="8">Composed of two chains; the small (or glutamine) chain promotes the hydrolysis of glutamine to ammonia, which is used by the large (or ammonia) chain to synthesize carbamoyl phosphate. Tetramer of heterodimers (alpha,beta)4.</text>
</comment>
<dbReference type="NCBIfam" id="NF009475">
    <property type="entry name" value="PRK12838.1"/>
    <property type="match status" value="1"/>
</dbReference>
<comment type="pathway">
    <text evidence="8">Pyrimidine metabolism; UMP biosynthesis via de novo pathway; (S)-dihydroorotate from bicarbonate: step 1/3.</text>
</comment>
<feature type="binding site" evidence="8">
    <location>
        <position position="307"/>
    </location>
    <ligand>
        <name>L-glutamine</name>
        <dbReference type="ChEBI" id="CHEBI:58359"/>
    </ligand>
</feature>
<keyword evidence="5 8" id="KW-0067">ATP-binding</keyword>
<feature type="region of interest" description="CPSase" evidence="8">
    <location>
        <begin position="1"/>
        <end position="189"/>
    </location>
</feature>
<evidence type="ECO:0000259" key="9">
    <source>
        <dbReference type="SMART" id="SM01097"/>
    </source>
</evidence>
<dbReference type="InterPro" id="IPR006274">
    <property type="entry name" value="CarbamoylP_synth_ssu"/>
</dbReference>
<evidence type="ECO:0000256" key="7">
    <source>
        <dbReference type="ARBA" id="ARBA00048816"/>
    </source>
</evidence>
<keyword evidence="8" id="KW-0055">Arginine biosynthesis</keyword>
<name>A0ABT5EZ19_9BACT</name>
<protein>
    <recommendedName>
        <fullName evidence="8">Carbamoyl phosphate synthase small chain</fullName>
        <ecNumber evidence="8">6.3.5.5</ecNumber>
    </recommendedName>
    <alternativeName>
        <fullName evidence="8">Carbamoyl phosphate synthetase glutamine chain</fullName>
    </alternativeName>
</protein>
<feature type="active site" evidence="8">
    <location>
        <position position="349"/>
    </location>
</feature>
<keyword evidence="8" id="KW-0028">Amino-acid biosynthesis</keyword>
<dbReference type="EC" id="6.3.5.5" evidence="8"/>
<dbReference type="InterPro" id="IPR035686">
    <property type="entry name" value="CPSase_GATase1"/>
</dbReference>
<organism evidence="10 11">
    <name type="scientific">Polyangium mundeleinium</name>
    <dbReference type="NCBI Taxonomy" id="2995306"/>
    <lineage>
        <taxon>Bacteria</taxon>
        <taxon>Pseudomonadati</taxon>
        <taxon>Myxococcota</taxon>
        <taxon>Polyangia</taxon>
        <taxon>Polyangiales</taxon>
        <taxon>Polyangiaceae</taxon>
        <taxon>Polyangium</taxon>
    </lineage>
</organism>
<dbReference type="EMBL" id="JAQNDO010000001">
    <property type="protein sequence ID" value="MDC0747060.1"/>
    <property type="molecule type" value="Genomic_DNA"/>
</dbReference>
<keyword evidence="6 8" id="KW-0315">Glutamine amidotransferase</keyword>
<keyword evidence="4 8" id="KW-0547">Nucleotide-binding</keyword>
<dbReference type="SMART" id="SM01097">
    <property type="entry name" value="CPSase_sm_chain"/>
    <property type="match status" value="1"/>
</dbReference>
<comment type="caution">
    <text evidence="10">The sequence shown here is derived from an EMBL/GenBank/DDBJ whole genome shotgun (WGS) entry which is preliminary data.</text>
</comment>
<dbReference type="InterPro" id="IPR017926">
    <property type="entry name" value="GATASE"/>
</dbReference>
<comment type="function">
    <text evidence="8">Small subunit of the glutamine-dependent carbamoyl phosphate synthetase (CPSase). CPSase catalyzes the formation of carbamoyl phosphate from the ammonia moiety of glutamine, carbonate, and phosphate donated by ATP, constituting the first step of 2 biosynthetic pathways, one leading to arginine and/or urea and the other to pyrimidine nucleotides. The small subunit (glutamine amidotransferase) binds and cleaves glutamine to supply the large subunit with the substrate ammonia.</text>
</comment>
<feature type="binding site" evidence="8">
    <location>
        <position position="269"/>
    </location>
    <ligand>
        <name>L-glutamine</name>
        <dbReference type="ChEBI" id="CHEBI:58359"/>
    </ligand>
</feature>
<feature type="active site" description="Nucleophile" evidence="8">
    <location>
        <position position="265"/>
    </location>
</feature>
<feature type="binding site" evidence="8">
    <location>
        <position position="238"/>
    </location>
    <ligand>
        <name>L-glutamine</name>
        <dbReference type="ChEBI" id="CHEBI:58359"/>
    </ligand>
</feature>
<dbReference type="Gene3D" id="3.50.30.20">
    <property type="entry name" value="Carbamoyl-phosphate synthase small subunit, N-terminal domain"/>
    <property type="match status" value="1"/>
</dbReference>
<evidence type="ECO:0000313" key="11">
    <source>
        <dbReference type="Proteomes" id="UP001221411"/>
    </source>
</evidence>
<keyword evidence="3 8" id="KW-0436">Ligase</keyword>
<dbReference type="InterPro" id="IPR029062">
    <property type="entry name" value="Class_I_gatase-like"/>
</dbReference>
<feature type="binding site" evidence="8">
    <location>
        <position position="240"/>
    </location>
    <ligand>
        <name>L-glutamine</name>
        <dbReference type="ChEBI" id="CHEBI:58359"/>
    </ligand>
</feature>
<feature type="domain" description="Carbamoyl-phosphate synthase small subunit N-terminal" evidence="9">
    <location>
        <begin position="4"/>
        <end position="136"/>
    </location>
</feature>
<dbReference type="SUPFAM" id="SSF52317">
    <property type="entry name" value="Class I glutamine amidotransferase-like"/>
    <property type="match status" value="1"/>
</dbReference>
<keyword evidence="8" id="KW-0665">Pyrimidine biosynthesis</keyword>
<feature type="binding site" evidence="8">
    <location>
        <position position="266"/>
    </location>
    <ligand>
        <name>L-glutamine</name>
        <dbReference type="ChEBI" id="CHEBI:58359"/>
    </ligand>
</feature>
<proteinExistence type="inferred from homology"/>
<evidence type="ECO:0000256" key="4">
    <source>
        <dbReference type="ARBA" id="ARBA00022741"/>
    </source>
</evidence>
<dbReference type="PRINTS" id="PR00097">
    <property type="entry name" value="ANTSNTHASEII"/>
</dbReference>
<comment type="pathway">
    <text evidence="1 8">Amino-acid biosynthesis; L-arginine biosynthesis; carbamoyl phosphate from bicarbonate: step 1/1.</text>
</comment>
<dbReference type="Proteomes" id="UP001221411">
    <property type="component" value="Unassembled WGS sequence"/>
</dbReference>
<gene>
    <name evidence="8 10" type="primary">carA</name>
    <name evidence="10" type="ORF">POL67_37370</name>
</gene>
<evidence type="ECO:0000256" key="8">
    <source>
        <dbReference type="HAMAP-Rule" id="MF_01209"/>
    </source>
</evidence>
<dbReference type="Pfam" id="PF00988">
    <property type="entry name" value="CPSase_sm_chain"/>
    <property type="match status" value="1"/>
</dbReference>
<dbReference type="PRINTS" id="PR00096">
    <property type="entry name" value="GATASE"/>
</dbReference>
<dbReference type="PRINTS" id="PR00099">
    <property type="entry name" value="CPSGATASE"/>
</dbReference>
<dbReference type="HAMAP" id="MF_01209">
    <property type="entry name" value="CPSase_S_chain"/>
    <property type="match status" value="1"/>
</dbReference>
<accession>A0ABT5EZ19</accession>
<evidence type="ECO:0000256" key="5">
    <source>
        <dbReference type="ARBA" id="ARBA00022840"/>
    </source>
</evidence>
<dbReference type="InterPro" id="IPR036480">
    <property type="entry name" value="CarbP_synth_ssu_N_sf"/>
</dbReference>
<dbReference type="RefSeq" id="WP_271925426.1">
    <property type="nucleotide sequence ID" value="NZ_JAQNDO010000001.1"/>
</dbReference>
<feature type="binding site" evidence="8">
    <location>
        <position position="310"/>
    </location>
    <ligand>
        <name>L-glutamine</name>
        <dbReference type="ChEBI" id="CHEBI:58359"/>
    </ligand>
</feature>
<evidence type="ECO:0000256" key="1">
    <source>
        <dbReference type="ARBA" id="ARBA00005077"/>
    </source>
</evidence>
<dbReference type="PROSITE" id="PS51273">
    <property type="entry name" value="GATASE_TYPE_1"/>
    <property type="match status" value="1"/>
</dbReference>
<feature type="binding site" evidence="8">
    <location>
        <position position="48"/>
    </location>
    <ligand>
        <name>L-glutamine</name>
        <dbReference type="ChEBI" id="CHEBI:58359"/>
    </ligand>
</feature>
<dbReference type="CDD" id="cd01744">
    <property type="entry name" value="GATase1_CPSase"/>
    <property type="match status" value="1"/>
</dbReference>
<reference evidence="10 11" key="1">
    <citation type="submission" date="2022-11" db="EMBL/GenBank/DDBJ databases">
        <title>Minimal conservation of predation-associated metabolite biosynthetic gene clusters underscores biosynthetic potential of Myxococcota including descriptions for ten novel species: Archangium lansinium sp. nov., Myxococcus landrumus sp. nov., Nannocystis bai.</title>
        <authorList>
            <person name="Ahearne A."/>
            <person name="Stevens C."/>
            <person name="Dowd S."/>
        </authorList>
    </citation>
    <scope>NUCLEOTIDE SEQUENCE [LARGE SCALE GENOMIC DNA]</scope>
    <source>
        <strain evidence="10 11">RJM3</strain>
    </source>
</reference>
<evidence type="ECO:0000256" key="2">
    <source>
        <dbReference type="ARBA" id="ARBA00007800"/>
    </source>
</evidence>
<dbReference type="SUPFAM" id="SSF52021">
    <property type="entry name" value="Carbamoyl phosphate synthetase, small subunit N-terminal domain"/>
    <property type="match status" value="1"/>
</dbReference>
<evidence type="ECO:0000313" key="10">
    <source>
        <dbReference type="EMBL" id="MDC0747060.1"/>
    </source>
</evidence>
<dbReference type="NCBIfam" id="TIGR01368">
    <property type="entry name" value="CPSaseIIsmall"/>
    <property type="match status" value="1"/>
</dbReference>
<dbReference type="Gene3D" id="3.40.50.880">
    <property type="match status" value="1"/>
</dbReference>
<evidence type="ECO:0000256" key="6">
    <source>
        <dbReference type="ARBA" id="ARBA00022962"/>
    </source>
</evidence>
<comment type="similarity">
    <text evidence="2 8">Belongs to the CarA family.</text>
</comment>
<dbReference type="PANTHER" id="PTHR43418:SF7">
    <property type="entry name" value="CARBAMOYL-PHOSPHATE SYNTHASE SMALL CHAIN"/>
    <property type="match status" value="1"/>
</dbReference>
<feature type="binding site" evidence="8">
    <location>
        <position position="309"/>
    </location>
    <ligand>
        <name>L-glutamine</name>
        <dbReference type="ChEBI" id="CHEBI:58359"/>
    </ligand>
</feature>
<dbReference type="InterPro" id="IPR050472">
    <property type="entry name" value="Anth_synth/Amidotransfase"/>
</dbReference>
<dbReference type="Pfam" id="PF00117">
    <property type="entry name" value="GATase"/>
    <property type="match status" value="1"/>
</dbReference>
<evidence type="ECO:0000256" key="3">
    <source>
        <dbReference type="ARBA" id="ARBA00022598"/>
    </source>
</evidence>
<sequence length="377" mass="40065">MSGERAYLCLADGTTFEGVAWGAPGIATGEVVFTTGMTGYQEVLTDPSYCGQIVTMTAPQIGNTGINREDDESTTSAPHVAGFLVRDLSPVAANFRANETLDAYLARHGIVALTGIDTRLLTRTIRDRGSQNGAIGKASPEELIRRAREAPSMEGLDLAQRVTPKEPYVWTEGSGAFGTKIPGAHGANKHVVCMDLGIKRNILRSLVDVGCRVTVVPAKTSAAEILDLAPDGIFVSNGPGDPAAVSYAIDTVRGLVGKKPLFGICLGHQILALAMGGRTYKLKFGHRGINQPVKDLDTGRIEITTQNHGFAVDLASLEGKARTTHVHLNDGTSEGLDLPGLSAFSVQYHPEAAAGPHDALYLFQRFVSRMEEATRSA</sequence>
<comment type="catalytic activity">
    <reaction evidence="8">
        <text>L-glutamine + H2O = L-glutamate + NH4(+)</text>
        <dbReference type="Rhea" id="RHEA:15889"/>
        <dbReference type="ChEBI" id="CHEBI:15377"/>
        <dbReference type="ChEBI" id="CHEBI:28938"/>
        <dbReference type="ChEBI" id="CHEBI:29985"/>
        <dbReference type="ChEBI" id="CHEBI:58359"/>
    </reaction>
</comment>
<comment type="catalytic activity">
    <reaction evidence="7 8">
        <text>hydrogencarbonate + L-glutamine + 2 ATP + H2O = carbamoyl phosphate + L-glutamate + 2 ADP + phosphate + 2 H(+)</text>
        <dbReference type="Rhea" id="RHEA:18633"/>
        <dbReference type="ChEBI" id="CHEBI:15377"/>
        <dbReference type="ChEBI" id="CHEBI:15378"/>
        <dbReference type="ChEBI" id="CHEBI:17544"/>
        <dbReference type="ChEBI" id="CHEBI:29985"/>
        <dbReference type="ChEBI" id="CHEBI:30616"/>
        <dbReference type="ChEBI" id="CHEBI:43474"/>
        <dbReference type="ChEBI" id="CHEBI:58228"/>
        <dbReference type="ChEBI" id="CHEBI:58359"/>
        <dbReference type="ChEBI" id="CHEBI:456216"/>
        <dbReference type="EC" id="6.3.5.5"/>
    </reaction>
</comment>
<dbReference type="PANTHER" id="PTHR43418">
    <property type="entry name" value="MULTIFUNCTIONAL TRYPTOPHAN BIOSYNTHESIS PROTEIN-RELATED"/>
    <property type="match status" value="1"/>
</dbReference>
<dbReference type="InterPro" id="IPR002474">
    <property type="entry name" value="CarbamoylP_synth_ssu_N"/>
</dbReference>
<dbReference type="GO" id="GO:0004088">
    <property type="term" value="F:carbamoyl-phosphate synthase (glutamine-hydrolyzing) activity"/>
    <property type="evidence" value="ECO:0007669"/>
    <property type="project" value="UniProtKB-EC"/>
</dbReference>
<feature type="active site" evidence="8">
    <location>
        <position position="351"/>
    </location>
</feature>
<keyword evidence="11" id="KW-1185">Reference proteome</keyword>